<keyword evidence="2" id="KW-0812">Transmembrane</keyword>
<feature type="region of interest" description="Disordered" evidence="1">
    <location>
        <begin position="27"/>
        <end position="63"/>
    </location>
</feature>
<reference evidence="3 4" key="1">
    <citation type="submission" date="2023-10" db="EMBL/GenBank/DDBJ databases">
        <title>Virgibacillus halophilus 5B73C genome.</title>
        <authorList>
            <person name="Miliotis G."/>
            <person name="Sengupta P."/>
            <person name="Hameed A."/>
            <person name="Chuvochina M."/>
            <person name="Mcdonagh F."/>
            <person name="Simpson A.C."/>
            <person name="Singh N.K."/>
            <person name="Rekha P.D."/>
            <person name="Raman K."/>
            <person name="Hugenholtz P."/>
            <person name="Venkateswaran K."/>
        </authorList>
    </citation>
    <scope>NUCLEOTIDE SEQUENCE [LARGE SCALE GENOMIC DNA]</scope>
    <source>
        <strain evidence="3 4">5B73C</strain>
    </source>
</reference>
<keyword evidence="2" id="KW-1133">Transmembrane helix</keyword>
<feature type="compositionally biased region" description="Basic and acidic residues" evidence="1">
    <location>
        <begin position="41"/>
        <end position="63"/>
    </location>
</feature>
<feature type="transmembrane region" description="Helical" evidence="2">
    <location>
        <begin position="6"/>
        <end position="25"/>
    </location>
</feature>
<accession>A0ABU5C701</accession>
<keyword evidence="4" id="KW-1185">Reference proteome</keyword>
<gene>
    <name evidence="3" type="ORF">RWE15_12640</name>
</gene>
<evidence type="ECO:0008006" key="5">
    <source>
        <dbReference type="Google" id="ProtNLM"/>
    </source>
</evidence>
<evidence type="ECO:0000313" key="3">
    <source>
        <dbReference type="EMBL" id="MDY0395112.1"/>
    </source>
</evidence>
<proteinExistence type="predicted"/>
<name>A0ABU5C701_9BACI</name>
<evidence type="ECO:0000256" key="1">
    <source>
        <dbReference type="SAM" id="MobiDB-lite"/>
    </source>
</evidence>
<dbReference type="Proteomes" id="UP001281447">
    <property type="component" value="Unassembled WGS sequence"/>
</dbReference>
<keyword evidence="2" id="KW-0472">Membrane</keyword>
<sequence>MGIDKIVGTILIVFLIGIIVFRRITQSKKGKRGKKAVRFKRKEDKRTGDGHDSQQDYRRRNID</sequence>
<comment type="caution">
    <text evidence="3">The sequence shown here is derived from an EMBL/GenBank/DDBJ whole genome shotgun (WGS) entry which is preliminary data.</text>
</comment>
<evidence type="ECO:0000256" key="2">
    <source>
        <dbReference type="SAM" id="Phobius"/>
    </source>
</evidence>
<evidence type="ECO:0000313" key="4">
    <source>
        <dbReference type="Proteomes" id="UP001281447"/>
    </source>
</evidence>
<organism evidence="3 4">
    <name type="scientific">Tigheibacillus halophilus</name>
    <dbReference type="NCBI Taxonomy" id="361280"/>
    <lineage>
        <taxon>Bacteria</taxon>
        <taxon>Bacillati</taxon>
        <taxon>Bacillota</taxon>
        <taxon>Bacilli</taxon>
        <taxon>Bacillales</taxon>
        <taxon>Bacillaceae</taxon>
        <taxon>Tigheibacillus</taxon>
    </lineage>
</organism>
<protein>
    <recommendedName>
        <fullName evidence="5">PEP-CTERM protein-sorting domain-containing protein</fullName>
    </recommendedName>
</protein>
<dbReference type="EMBL" id="JAWDIP010000003">
    <property type="protein sequence ID" value="MDY0395112.1"/>
    <property type="molecule type" value="Genomic_DNA"/>
</dbReference>
<feature type="compositionally biased region" description="Basic residues" evidence="1">
    <location>
        <begin position="27"/>
        <end position="40"/>
    </location>
</feature>